<dbReference type="PANTHER" id="PTHR32322:SF2">
    <property type="entry name" value="EAMA DOMAIN-CONTAINING PROTEIN"/>
    <property type="match status" value="1"/>
</dbReference>
<keyword evidence="3 6" id="KW-0812">Transmembrane</keyword>
<feature type="transmembrane region" description="Helical" evidence="6">
    <location>
        <begin position="149"/>
        <end position="169"/>
    </location>
</feature>
<evidence type="ECO:0000313" key="9">
    <source>
        <dbReference type="Proteomes" id="UP001595907"/>
    </source>
</evidence>
<proteinExistence type="inferred from homology"/>
<feature type="domain" description="EamA" evidence="7">
    <location>
        <begin position="9"/>
        <end position="137"/>
    </location>
</feature>
<sequence>MNNRLYNWLLFILLSFIWGSSFVLMKEGLMHLTAYQVASIRIISSGLVLLPIAIKHIRNIPSKKLGLIFLSGVLGSLLPAYLFCLAEEHIDSALAGTLNALTPVFVIVTGALFFATQTAVNKIIGIAVSLTGSVLLFLAQPSFHQNSNILYVLFVVAATVMYGVNVNMVGKYLKDIPSIQIASIALSLCAIPAAIVLYFTDYFALDIVSKPLLISTGFTFILGIVGTAVASILFYMLIKRAGMVFSSMVTYAIPVVAVMWGIWYGETIGWKQLVCLAIILSGVYIANKQKQATN</sequence>
<dbReference type="Pfam" id="PF00892">
    <property type="entry name" value="EamA"/>
    <property type="match status" value="2"/>
</dbReference>
<reference evidence="9" key="1">
    <citation type="journal article" date="2019" name="Int. J. Syst. Evol. Microbiol.">
        <title>The Global Catalogue of Microorganisms (GCM) 10K type strain sequencing project: providing services to taxonomists for standard genome sequencing and annotation.</title>
        <authorList>
            <consortium name="The Broad Institute Genomics Platform"/>
            <consortium name="The Broad Institute Genome Sequencing Center for Infectious Disease"/>
            <person name="Wu L."/>
            <person name="Ma J."/>
        </authorList>
    </citation>
    <scope>NUCLEOTIDE SEQUENCE [LARGE SCALE GENOMIC DNA]</scope>
    <source>
        <strain evidence="9">CECT 8289</strain>
    </source>
</reference>
<evidence type="ECO:0000313" key="8">
    <source>
        <dbReference type="EMBL" id="MFC4263401.1"/>
    </source>
</evidence>
<evidence type="ECO:0000256" key="3">
    <source>
        <dbReference type="ARBA" id="ARBA00022692"/>
    </source>
</evidence>
<feature type="transmembrane region" description="Helical" evidence="6">
    <location>
        <begin position="95"/>
        <end position="116"/>
    </location>
</feature>
<gene>
    <name evidence="8" type="ORF">ACFOWM_10955</name>
</gene>
<keyword evidence="5 6" id="KW-0472">Membrane</keyword>
<feature type="transmembrane region" description="Helical" evidence="6">
    <location>
        <begin position="123"/>
        <end position="143"/>
    </location>
</feature>
<feature type="transmembrane region" description="Helical" evidence="6">
    <location>
        <begin position="269"/>
        <end position="286"/>
    </location>
</feature>
<evidence type="ECO:0000256" key="5">
    <source>
        <dbReference type="ARBA" id="ARBA00023136"/>
    </source>
</evidence>
<feature type="transmembrane region" description="Helical" evidence="6">
    <location>
        <begin position="212"/>
        <end position="237"/>
    </location>
</feature>
<keyword evidence="9" id="KW-1185">Reference proteome</keyword>
<protein>
    <submittedName>
        <fullName evidence="8">DMT family transporter</fullName>
    </submittedName>
</protein>
<evidence type="ECO:0000256" key="4">
    <source>
        <dbReference type="ARBA" id="ARBA00022989"/>
    </source>
</evidence>
<feature type="domain" description="EamA" evidence="7">
    <location>
        <begin position="151"/>
        <end position="286"/>
    </location>
</feature>
<dbReference type="InterPro" id="IPR037185">
    <property type="entry name" value="EmrE-like"/>
</dbReference>
<dbReference type="InterPro" id="IPR000620">
    <property type="entry name" value="EamA_dom"/>
</dbReference>
<accession>A0ABV8QT94</accession>
<dbReference type="SUPFAM" id="SSF103481">
    <property type="entry name" value="Multidrug resistance efflux transporter EmrE"/>
    <property type="match status" value="2"/>
</dbReference>
<evidence type="ECO:0000259" key="7">
    <source>
        <dbReference type="Pfam" id="PF00892"/>
    </source>
</evidence>
<feature type="transmembrane region" description="Helical" evidence="6">
    <location>
        <begin position="244"/>
        <end position="263"/>
    </location>
</feature>
<feature type="transmembrane region" description="Helical" evidence="6">
    <location>
        <begin position="181"/>
        <end position="200"/>
    </location>
</feature>
<organism evidence="8 9">
    <name type="scientific">Ferruginibacter yonginensis</name>
    <dbReference type="NCBI Taxonomy" id="1310416"/>
    <lineage>
        <taxon>Bacteria</taxon>
        <taxon>Pseudomonadati</taxon>
        <taxon>Bacteroidota</taxon>
        <taxon>Chitinophagia</taxon>
        <taxon>Chitinophagales</taxon>
        <taxon>Chitinophagaceae</taxon>
        <taxon>Ferruginibacter</taxon>
    </lineage>
</organism>
<dbReference type="EMBL" id="JBHSCZ010000002">
    <property type="protein sequence ID" value="MFC4263401.1"/>
    <property type="molecule type" value="Genomic_DNA"/>
</dbReference>
<feature type="transmembrane region" description="Helical" evidence="6">
    <location>
        <begin position="65"/>
        <end position="83"/>
    </location>
</feature>
<dbReference type="PANTHER" id="PTHR32322">
    <property type="entry name" value="INNER MEMBRANE TRANSPORTER"/>
    <property type="match status" value="1"/>
</dbReference>
<evidence type="ECO:0000256" key="6">
    <source>
        <dbReference type="SAM" id="Phobius"/>
    </source>
</evidence>
<evidence type="ECO:0000256" key="2">
    <source>
        <dbReference type="ARBA" id="ARBA00007362"/>
    </source>
</evidence>
<feature type="transmembrane region" description="Helical" evidence="6">
    <location>
        <begin position="35"/>
        <end position="53"/>
    </location>
</feature>
<dbReference type="Proteomes" id="UP001595907">
    <property type="component" value="Unassembled WGS sequence"/>
</dbReference>
<comment type="caution">
    <text evidence="8">The sequence shown here is derived from an EMBL/GenBank/DDBJ whole genome shotgun (WGS) entry which is preliminary data.</text>
</comment>
<keyword evidence="4 6" id="KW-1133">Transmembrane helix</keyword>
<dbReference type="RefSeq" id="WP_379709903.1">
    <property type="nucleotide sequence ID" value="NZ_JBHSCZ010000002.1"/>
</dbReference>
<dbReference type="InterPro" id="IPR050638">
    <property type="entry name" value="AA-Vitamin_Transporters"/>
</dbReference>
<evidence type="ECO:0000256" key="1">
    <source>
        <dbReference type="ARBA" id="ARBA00004141"/>
    </source>
</evidence>
<name>A0ABV8QT94_9BACT</name>
<comment type="subcellular location">
    <subcellularLocation>
        <location evidence="1">Membrane</location>
        <topology evidence="1">Multi-pass membrane protein</topology>
    </subcellularLocation>
</comment>
<comment type="similarity">
    <text evidence="2">Belongs to the EamA transporter family.</text>
</comment>